<dbReference type="AlphaFoldDB" id="A0A918TBE5"/>
<evidence type="ECO:0000256" key="1">
    <source>
        <dbReference type="SAM" id="MobiDB-lite"/>
    </source>
</evidence>
<reference evidence="2" key="1">
    <citation type="journal article" date="2014" name="Int. J. Syst. Evol. Microbiol.">
        <title>Complete genome sequence of Corynebacterium casei LMG S-19264T (=DSM 44701T), isolated from a smear-ripened cheese.</title>
        <authorList>
            <consortium name="US DOE Joint Genome Institute (JGI-PGF)"/>
            <person name="Walter F."/>
            <person name="Albersmeier A."/>
            <person name="Kalinowski J."/>
            <person name="Ruckert C."/>
        </authorList>
    </citation>
    <scope>NUCLEOTIDE SEQUENCE</scope>
    <source>
        <strain evidence="2">JCM 4633</strain>
    </source>
</reference>
<comment type="caution">
    <text evidence="2">The sequence shown here is derived from an EMBL/GenBank/DDBJ whole genome shotgun (WGS) entry which is preliminary data.</text>
</comment>
<sequence length="107" mass="11580">MPPVIGLGLGAWGNTSPSAWTDEIVTIDVVWRSWPQMMEAHTPRVWHITCNHLSSGAREAATRTAASQEEALIRAGFSPAFHHSARGVDIALEQRPTAGQPSSKPAR</sequence>
<dbReference type="Proteomes" id="UP000646244">
    <property type="component" value="Unassembled WGS sequence"/>
</dbReference>
<gene>
    <name evidence="2" type="ORF">GCM10010507_05780</name>
</gene>
<name>A0A918TBE5_STRCJ</name>
<evidence type="ECO:0000313" key="2">
    <source>
        <dbReference type="EMBL" id="GHC35683.1"/>
    </source>
</evidence>
<feature type="region of interest" description="Disordered" evidence="1">
    <location>
        <begin position="88"/>
        <end position="107"/>
    </location>
</feature>
<reference evidence="2" key="2">
    <citation type="submission" date="2020-09" db="EMBL/GenBank/DDBJ databases">
        <authorList>
            <person name="Sun Q."/>
            <person name="Ohkuma M."/>
        </authorList>
    </citation>
    <scope>NUCLEOTIDE SEQUENCE</scope>
    <source>
        <strain evidence="2">JCM 4633</strain>
    </source>
</reference>
<evidence type="ECO:0000313" key="3">
    <source>
        <dbReference type="Proteomes" id="UP000646244"/>
    </source>
</evidence>
<feature type="compositionally biased region" description="Polar residues" evidence="1">
    <location>
        <begin position="97"/>
        <end position="107"/>
    </location>
</feature>
<dbReference type="EMBL" id="BMVB01000002">
    <property type="protein sequence ID" value="GHC35683.1"/>
    <property type="molecule type" value="Genomic_DNA"/>
</dbReference>
<organism evidence="2 3">
    <name type="scientific">Streptomyces cinnamoneus</name>
    <name type="common">Streptoverticillium cinnamoneum</name>
    <dbReference type="NCBI Taxonomy" id="53446"/>
    <lineage>
        <taxon>Bacteria</taxon>
        <taxon>Bacillati</taxon>
        <taxon>Actinomycetota</taxon>
        <taxon>Actinomycetes</taxon>
        <taxon>Kitasatosporales</taxon>
        <taxon>Streptomycetaceae</taxon>
        <taxon>Streptomyces</taxon>
        <taxon>Streptomyces cinnamoneus group</taxon>
    </lineage>
</organism>
<protein>
    <submittedName>
        <fullName evidence="2">Uncharacterized protein</fullName>
    </submittedName>
</protein>
<accession>A0A918TBE5</accession>
<proteinExistence type="predicted"/>